<reference evidence="1 2" key="1">
    <citation type="submission" date="2020-01" db="EMBL/GenBank/DDBJ databases">
        <title>Complete genome sequence of a human oral phylogroup 1 Treponema sp. strain ATCC 700766, originally isolated from periodontitis dental plaque.</title>
        <authorList>
            <person name="Chan Y."/>
            <person name="Huo Y.-B."/>
            <person name="Yu X.-L."/>
            <person name="Zeng H."/>
            <person name="Leung W.-K."/>
            <person name="Watt R.M."/>
        </authorList>
    </citation>
    <scope>NUCLEOTIDE SEQUENCE [LARGE SCALE GENOMIC DNA]</scope>
    <source>
        <strain evidence="1 2">OMZ 804</strain>
    </source>
</reference>
<proteinExistence type="predicted"/>
<sequence>MQIPLSRIEYSYVFETFLQELPPLLLQSGALFYMLPSGAYTIKNSRLYFQSLPEFIGKKIAVFFDHKKRSIVFYTAIYADDGSCFFTLPDSAYKYDPDEQQKNNVFAEIHIPENPPITAQEHEYFPLDSIIHTDLYLPAFTDFLPSAYQTAAQFTAEKPVTQNLFPLFLYRLHEFEQQTFMMFNPYTSGGLYMLFVDSKILICGCRDRYAVSIGKRQSLRFVLHFPHRVIHSTGRSLFSHFLPKSNCAVLGFVFENLFEEDKRFLYERVYHEKYSPSAF</sequence>
<accession>A0A6P1Y1N4</accession>
<dbReference type="EMBL" id="CP048020">
    <property type="protein sequence ID" value="QHX43239.1"/>
    <property type="molecule type" value="Genomic_DNA"/>
</dbReference>
<name>A0A6P1Y1N4_9SPIR</name>
<dbReference type="RefSeq" id="WP_162663568.1">
    <property type="nucleotide sequence ID" value="NZ_CP048020.1"/>
</dbReference>
<dbReference type="Proteomes" id="UP000464374">
    <property type="component" value="Chromosome"/>
</dbReference>
<gene>
    <name evidence="1" type="ORF">GWP43_07030</name>
</gene>
<evidence type="ECO:0000313" key="2">
    <source>
        <dbReference type="Proteomes" id="UP000464374"/>
    </source>
</evidence>
<dbReference type="AlphaFoldDB" id="A0A6P1Y1N4"/>
<protein>
    <submittedName>
        <fullName evidence="1">Uncharacterized protein</fullName>
    </submittedName>
</protein>
<dbReference type="KEGG" id="trz:GWP43_07030"/>
<evidence type="ECO:0000313" key="1">
    <source>
        <dbReference type="EMBL" id="QHX43239.1"/>
    </source>
</evidence>
<organism evidence="1 2">
    <name type="scientific">Treponema vincentii</name>
    <dbReference type="NCBI Taxonomy" id="69710"/>
    <lineage>
        <taxon>Bacteria</taxon>
        <taxon>Pseudomonadati</taxon>
        <taxon>Spirochaetota</taxon>
        <taxon>Spirochaetia</taxon>
        <taxon>Spirochaetales</taxon>
        <taxon>Treponemataceae</taxon>
        <taxon>Treponema</taxon>
    </lineage>
</organism>